<dbReference type="RefSeq" id="WP_060930648.1">
    <property type="nucleotide sequence ID" value="NZ_KQ959780.1"/>
</dbReference>
<dbReference type="STRING" id="467210.HMPREF1866_00730"/>
<comment type="caution">
    <text evidence="2">The sequence shown here is derived from an EMBL/GenBank/DDBJ whole genome shotgun (WGS) entry which is preliminary data.</text>
</comment>
<evidence type="ECO:0000313" key="2">
    <source>
        <dbReference type="EMBL" id="KXB60074.1"/>
    </source>
</evidence>
<reference evidence="3" key="1">
    <citation type="submission" date="2016-01" db="EMBL/GenBank/DDBJ databases">
        <authorList>
            <person name="Mitreva M."/>
            <person name="Pepin K.H."/>
            <person name="Mihindukulasuriya K.A."/>
            <person name="Fulton R."/>
            <person name="Fronick C."/>
            <person name="O'Laughlin M."/>
            <person name="Miner T."/>
            <person name="Herter B."/>
            <person name="Rosa B.A."/>
            <person name="Cordes M."/>
            <person name="Tomlinson C."/>
            <person name="Wollam A."/>
            <person name="Palsikar V.B."/>
            <person name="Mardis E.R."/>
            <person name="Wilson R.K."/>
        </authorList>
    </citation>
    <scope>NUCLEOTIDE SEQUENCE [LARGE SCALE GENOMIC DNA]</scope>
    <source>
        <strain evidence="3">DNF00896</strain>
    </source>
</reference>
<feature type="transmembrane region" description="Helical" evidence="1">
    <location>
        <begin position="107"/>
        <end position="127"/>
    </location>
</feature>
<sequence length="362" mass="41793">MQDNKEWNNIRDNVVDVFDENNTFNQAKEFSNKALDILRRVGNPIQYNKNVNVNTVPKKVKEKKKTYLKASRGDLLLRIFFGIPIMIIFAIPMFVTALTVLPFSLKIWLIIMVALSPFFAVGAVLAIPALSNLKLVDEAEKYYRIMNDKLYMNIDDIAMFANESRDNVEKNLRKLIERRNFPQGHIDASGQCFMLSNEVYREYLALEDQRKSQQVIEDKNVSEGSIIPEGRQYVLSIKEMHLGIKSEPMSSKLSKLETVLIAIFDRVEKEPDELKKLDKLMRYYLPTTIKLIKTYSDFDNVISPDEEILSTKKEIELTIDSINEACMEFQNRLYKDTAFDADTDAALLKTMLAKEGLIDEMK</sequence>
<organism evidence="2 3">
    <name type="scientific">Lachnoanaerobaculum saburreum</name>
    <dbReference type="NCBI Taxonomy" id="467210"/>
    <lineage>
        <taxon>Bacteria</taxon>
        <taxon>Bacillati</taxon>
        <taxon>Bacillota</taxon>
        <taxon>Clostridia</taxon>
        <taxon>Lachnospirales</taxon>
        <taxon>Lachnospiraceae</taxon>
        <taxon>Lachnoanaerobaculum</taxon>
    </lineage>
</organism>
<accession>A0A133ZXB5</accession>
<dbReference type="Proteomes" id="UP000070394">
    <property type="component" value="Unassembled WGS sequence"/>
</dbReference>
<dbReference type="AlphaFoldDB" id="A0A133ZXB5"/>
<keyword evidence="3" id="KW-1185">Reference proteome</keyword>
<evidence type="ECO:0000313" key="3">
    <source>
        <dbReference type="Proteomes" id="UP000070394"/>
    </source>
</evidence>
<feature type="transmembrane region" description="Helical" evidence="1">
    <location>
        <begin position="75"/>
        <end position="101"/>
    </location>
</feature>
<gene>
    <name evidence="2" type="ORF">HMPREF1866_00730</name>
</gene>
<protein>
    <recommendedName>
        <fullName evidence="4">5-bromo-4-chloroindolyl phosphate hydrolysis protein</fullName>
    </recommendedName>
</protein>
<keyword evidence="1" id="KW-0472">Membrane</keyword>
<proteinExistence type="predicted"/>
<dbReference type="EMBL" id="LSDA01000019">
    <property type="protein sequence ID" value="KXB60074.1"/>
    <property type="molecule type" value="Genomic_DNA"/>
</dbReference>
<evidence type="ECO:0000256" key="1">
    <source>
        <dbReference type="SAM" id="Phobius"/>
    </source>
</evidence>
<keyword evidence="1" id="KW-0812">Transmembrane</keyword>
<keyword evidence="1" id="KW-1133">Transmembrane helix</keyword>
<name>A0A133ZXB5_9FIRM</name>
<evidence type="ECO:0008006" key="4">
    <source>
        <dbReference type="Google" id="ProtNLM"/>
    </source>
</evidence>
<dbReference type="OrthoDB" id="9782052at2"/>
<dbReference type="PATRIC" id="fig|467210.3.peg.723"/>